<dbReference type="Proteomes" id="UP000005244">
    <property type="component" value="Unassembled WGS sequence"/>
</dbReference>
<dbReference type="AlphaFoldDB" id="J6HEK3"/>
<accession>J6HEK3</accession>
<protein>
    <submittedName>
        <fullName evidence="2">NAD dependent epimerase/dehydratase domain protein</fullName>
    </submittedName>
</protein>
<dbReference type="Pfam" id="PF01370">
    <property type="entry name" value="Epimerase"/>
    <property type="match status" value="1"/>
</dbReference>
<reference evidence="2 3" key="1">
    <citation type="submission" date="2012-07" db="EMBL/GenBank/DDBJ databases">
        <authorList>
            <person name="Durkin A.S."/>
            <person name="McCorrison J."/>
            <person name="Torralba M."/>
            <person name="Gillis M."/>
            <person name="Methe B."/>
            <person name="Sutton G."/>
            <person name="Nelson K.E."/>
        </authorList>
    </citation>
    <scope>NUCLEOTIDE SEQUENCE [LARGE SCALE GENOMIC DNA]</scope>
    <source>
        <strain evidence="2 3">OBRC8</strain>
    </source>
</reference>
<dbReference type="SUPFAM" id="SSF51735">
    <property type="entry name" value="NAD(P)-binding Rossmann-fold domains"/>
    <property type="match status" value="1"/>
</dbReference>
<comment type="caution">
    <text evidence="2">The sequence shown here is derived from an EMBL/GenBank/DDBJ whole genome shotgun (WGS) entry which is preliminary data.</text>
</comment>
<dbReference type="PATRIC" id="fig|796941.3.peg.675"/>
<evidence type="ECO:0000313" key="3">
    <source>
        <dbReference type="Proteomes" id="UP000005244"/>
    </source>
</evidence>
<evidence type="ECO:0000259" key="1">
    <source>
        <dbReference type="Pfam" id="PF01370"/>
    </source>
</evidence>
<dbReference type="Gene3D" id="3.40.50.720">
    <property type="entry name" value="NAD(P)-binding Rossmann-like Domain"/>
    <property type="match status" value="1"/>
</dbReference>
<evidence type="ECO:0000313" key="2">
    <source>
        <dbReference type="EMBL" id="EJU23470.1"/>
    </source>
</evidence>
<proteinExistence type="predicted"/>
<gene>
    <name evidence="2" type="ORF">HMPREF1143_2034</name>
</gene>
<dbReference type="InterPro" id="IPR001509">
    <property type="entry name" value="Epimerase_deHydtase"/>
</dbReference>
<feature type="domain" description="NAD-dependent epimerase/dehydratase" evidence="1">
    <location>
        <begin position="37"/>
        <end position="165"/>
    </location>
</feature>
<organism evidence="2 3">
    <name type="scientific">Peptoanaerobacter stomatis</name>
    <dbReference type="NCBI Taxonomy" id="796937"/>
    <lineage>
        <taxon>Bacteria</taxon>
        <taxon>Bacillati</taxon>
        <taxon>Bacillota</taxon>
        <taxon>Clostridia</taxon>
        <taxon>Peptostreptococcales</taxon>
        <taxon>Filifactoraceae</taxon>
        <taxon>Peptoanaerobacter</taxon>
    </lineage>
</organism>
<dbReference type="RefSeq" id="WP_009530660.1">
    <property type="nucleotide sequence ID" value="NZ_ALNK01000015.1"/>
</dbReference>
<dbReference type="EMBL" id="ALNK01000015">
    <property type="protein sequence ID" value="EJU23470.1"/>
    <property type="molecule type" value="Genomic_DNA"/>
</dbReference>
<name>J6HEK3_9FIRM</name>
<keyword evidence="3" id="KW-1185">Reference proteome</keyword>
<dbReference type="InterPro" id="IPR036291">
    <property type="entry name" value="NAD(P)-bd_dom_sf"/>
</dbReference>
<sequence>MCRDIDIIYKNNALIGYTGFVGSNILLSKNEFKWLYNSKNIDDIVDKEFDIVICSGVSGTKFMANKYPEADMNNIMGLIDKLDKIKSVKKFVLISSVDVYPQINDVDENSIIDDSIKGYHFYGKNRLYLERFVEKRFDNYLIVRLPALYGENIKKNFIFDMIYRIPFLLKEETFCNLKQTVRSSNKNTLNDYYIKDIYNNYLLTQNIFKNKNDIYLLRKIFNEHDIFVEKFTDYRSKYQYYNLKNLWNDIVLAINEDIRLLNISTYPLSAKEIAKSCFNEEFTNELKNEDIVDYNIKSIYSLRYNGSDGYLYSKNSVIVDLKKYIDERWIY</sequence>